<dbReference type="Gene3D" id="2.60.120.260">
    <property type="entry name" value="Galactose-binding domain-like"/>
    <property type="match status" value="1"/>
</dbReference>
<dbReference type="SMART" id="SM00180">
    <property type="entry name" value="EGF_Lam"/>
    <property type="match status" value="1"/>
</dbReference>
<organism evidence="4">
    <name type="scientific">Cyprideis torosa</name>
    <dbReference type="NCBI Taxonomy" id="163714"/>
    <lineage>
        <taxon>Eukaryota</taxon>
        <taxon>Metazoa</taxon>
        <taxon>Ecdysozoa</taxon>
        <taxon>Arthropoda</taxon>
        <taxon>Crustacea</taxon>
        <taxon>Oligostraca</taxon>
        <taxon>Ostracoda</taxon>
        <taxon>Podocopa</taxon>
        <taxon>Podocopida</taxon>
        <taxon>Cytherocopina</taxon>
        <taxon>Cytheroidea</taxon>
        <taxon>Cytherideidae</taxon>
        <taxon>Cyprideis</taxon>
    </lineage>
</organism>
<dbReference type="Gene3D" id="2.170.300.10">
    <property type="entry name" value="Tie2 ligand-binding domain superfamily"/>
    <property type="match status" value="1"/>
</dbReference>
<evidence type="ECO:0000256" key="2">
    <source>
        <dbReference type="ARBA" id="ARBA00023292"/>
    </source>
</evidence>
<dbReference type="AlphaFoldDB" id="A0A7R8WE13"/>
<dbReference type="PROSITE" id="PS50027">
    <property type="entry name" value="EGF_LAM_2"/>
    <property type="match status" value="1"/>
</dbReference>
<sequence length="116" mass="13010">MFIQQSTMEKYFYAISEISIGGRCKCNGHADECEMLPDPDTGDWKLSCLCEHNTMGRDCEQCKPFHRNQPWRRANKESAHACEVPAPIAYLRAEVILVTAAAGDKHSGDFGTRTTL</sequence>
<dbReference type="PANTHER" id="PTHR10574:SF406">
    <property type="entry name" value="LAMININ SUBUNIT ALPHA 5"/>
    <property type="match status" value="1"/>
</dbReference>
<keyword evidence="2 3" id="KW-0424">Laminin EGF-like domain</keyword>
<proteinExistence type="predicted"/>
<reference evidence="4" key="1">
    <citation type="submission" date="2020-11" db="EMBL/GenBank/DDBJ databases">
        <authorList>
            <person name="Tran Van P."/>
        </authorList>
    </citation>
    <scope>NUCLEOTIDE SEQUENCE</scope>
</reference>
<gene>
    <name evidence="4" type="ORF">CTOB1V02_LOCUS7808</name>
</gene>
<protein>
    <submittedName>
        <fullName evidence="4">Uncharacterized protein</fullName>
    </submittedName>
</protein>
<dbReference type="InterPro" id="IPR002049">
    <property type="entry name" value="LE_dom"/>
</dbReference>
<dbReference type="Pfam" id="PF00053">
    <property type="entry name" value="EGF_laminin"/>
    <property type="match status" value="1"/>
</dbReference>
<dbReference type="GO" id="GO:0009888">
    <property type="term" value="P:tissue development"/>
    <property type="evidence" value="ECO:0007669"/>
    <property type="project" value="TreeGrafter"/>
</dbReference>
<evidence type="ECO:0000313" key="4">
    <source>
        <dbReference type="EMBL" id="CAD7229943.1"/>
    </source>
</evidence>
<name>A0A7R8WE13_9CRUS</name>
<accession>A0A7R8WE13</accession>
<comment type="caution">
    <text evidence="3">Lacks conserved residue(s) required for the propagation of feature annotation.</text>
</comment>
<dbReference type="GO" id="GO:0009887">
    <property type="term" value="P:animal organ morphogenesis"/>
    <property type="evidence" value="ECO:0007669"/>
    <property type="project" value="TreeGrafter"/>
</dbReference>
<dbReference type="SUPFAM" id="SSF57196">
    <property type="entry name" value="EGF/Laminin"/>
    <property type="match status" value="1"/>
</dbReference>
<evidence type="ECO:0000256" key="1">
    <source>
        <dbReference type="ARBA" id="ARBA00023157"/>
    </source>
</evidence>
<keyword evidence="1 3" id="KW-1015">Disulfide bond</keyword>
<dbReference type="PANTHER" id="PTHR10574">
    <property type="entry name" value="NETRIN/LAMININ-RELATED"/>
    <property type="match status" value="1"/>
</dbReference>
<dbReference type="InterPro" id="IPR050440">
    <property type="entry name" value="Laminin/Netrin_ECM"/>
</dbReference>
<evidence type="ECO:0000256" key="3">
    <source>
        <dbReference type="PROSITE-ProRule" id="PRU00460"/>
    </source>
</evidence>
<dbReference type="OrthoDB" id="6367557at2759"/>
<dbReference type="CDD" id="cd00055">
    <property type="entry name" value="EGF_Lam"/>
    <property type="match status" value="1"/>
</dbReference>
<dbReference type="EMBL" id="OB662369">
    <property type="protein sequence ID" value="CAD7229943.1"/>
    <property type="molecule type" value="Genomic_DNA"/>
</dbReference>
<feature type="disulfide bond" evidence="3">
    <location>
        <begin position="50"/>
        <end position="59"/>
    </location>
</feature>